<organism evidence="2 3">
    <name type="scientific">Sparassis crispa</name>
    <dbReference type="NCBI Taxonomy" id="139825"/>
    <lineage>
        <taxon>Eukaryota</taxon>
        <taxon>Fungi</taxon>
        <taxon>Dikarya</taxon>
        <taxon>Basidiomycota</taxon>
        <taxon>Agaricomycotina</taxon>
        <taxon>Agaricomycetes</taxon>
        <taxon>Polyporales</taxon>
        <taxon>Sparassidaceae</taxon>
        <taxon>Sparassis</taxon>
    </lineage>
</organism>
<dbReference type="InParanoid" id="A0A401G9G6"/>
<name>A0A401G9G6_9APHY</name>
<proteinExistence type="predicted"/>
<dbReference type="InterPro" id="IPR041078">
    <property type="entry name" value="Plavaka"/>
</dbReference>
<gene>
    <name evidence="2" type="ORF">SCP_0200230</name>
</gene>
<evidence type="ECO:0000313" key="2">
    <source>
        <dbReference type="EMBL" id="GBE78826.1"/>
    </source>
</evidence>
<dbReference type="STRING" id="139825.A0A401G9G6"/>
<protein>
    <recommendedName>
        <fullName evidence="4">CxC2-like cysteine cluster KDZ transposase-associated domain-containing protein</fullName>
    </recommendedName>
</protein>
<dbReference type="GeneID" id="38775743"/>
<accession>A0A401G9G6</accession>
<dbReference type="Pfam" id="PF18759">
    <property type="entry name" value="Plavaka"/>
    <property type="match status" value="1"/>
</dbReference>
<dbReference type="EMBL" id="BFAD01000002">
    <property type="protein sequence ID" value="GBE78826.1"/>
    <property type="molecule type" value="Genomic_DNA"/>
</dbReference>
<keyword evidence="3" id="KW-1185">Reference proteome</keyword>
<dbReference type="Proteomes" id="UP000287166">
    <property type="component" value="Unassembled WGS sequence"/>
</dbReference>
<evidence type="ECO:0008006" key="4">
    <source>
        <dbReference type="Google" id="ProtNLM"/>
    </source>
</evidence>
<sequence>MEEEGGGDEDEESMVPSVHRLGAADIAKGSVNAIGNVPASFDTFIPPPVREPSPQACDDLAPEPPSKRARVEDAVDEDDIPSGHFYEEYTHRAAATAHAHGQTVFATHRERVREANTSEYAPFEDQEEWELAEWLMKNLGQNRIDEYLALPITQKRTQPSFHNTRSFLQKIDDLPTGPAWSCKKVLVHGNVTDENGEIMKEEVELWLRDPVECVRELIGNPLFRDSMAYVPERAFADKEGSRRIYDEMWTGEWWWETQEKLPEGAVVAPVILSSDKTKLSQFRGDQSAWPVYLSIGNISKETRRHSSARAMVLIGYLPVIKLTCFTEKTRSLAGYRLFHHCMSLLLAPLVDAGKNGVDMVCADSFIRRVFPIVASYVADYPEQCLVACCSENSCPHCTVSPKARGDLLDTLEFRDPEKTYETLQKKKNGLEPAAFQEQNLRAVYKPFWHNLPHCDIYSCFTPDLLHQLHKGVFKDHLVSWCINIVGEKEIDRRFKALAGYPGLRHFKKGISFVTQWTGTEHKEMQRVFVALLAGAVPAEVLIVARALLDFIYYAQLRLHTTATLACLDACLKTFHDYKEIFIDLQVRTHFNISKLHVLQHYVNAIHLYGTPDGFNTELPERLHIDYAKEAYRASNRRDYEEQMALWLQRQEAVYQRSAYLTWTTRAATISMTAQARPPINVDEGYDSDAEDDEPVECHITEPTESVHQLAKTCPHLRTSVGHLQTAHGAVDFLPALTVFLQRHCPRNSILPGAQDRFDVYNQIIVQMPFDPRVGDKHNRMRIRAVPMVPPSSTGRKPGSPAHFDMALVCTDRAAFSRRGFQRLRVGQVRVVFRLPRQFGHYARPLAYVEWFTDFRPQPDHTTNLYQTDKYSKGRNTWIQWVADTYRTCKVNARVDEVLVEADRDPLTVMRAMKTSTLPSVTDVGLATYYPVTVYRVLGKEGFYENWMPKKGPNEFVSVLLIHCWERWRKVVKRDQAVMKKKRTKVDQLWKEKMPMKKDIWHFLGQIKSLMGGLKRYDGDARLIMELSACKETLEAMQEVLKKDGNKIHAHMLPQAMLKGLESLSTPVEIFITQNKLKEALAVCEPDSDGDDNVLDNLDEVKWEESIKEVQDYTRDQLIDALGILLEVSTLFLARIKGALPEHNNQVFAFAELNDAVMQENRDAWRTVIEAWKEDPSKLNPFIITHPVMTQASVHLQLTNEEAVELENGLSCRNSNITFNRT</sequence>
<dbReference type="AlphaFoldDB" id="A0A401G9G6"/>
<comment type="caution">
    <text evidence="2">The sequence shown here is derived from an EMBL/GenBank/DDBJ whole genome shotgun (WGS) entry which is preliminary data.</text>
</comment>
<dbReference type="OrthoDB" id="2418900at2759"/>
<feature type="region of interest" description="Disordered" evidence="1">
    <location>
        <begin position="44"/>
        <end position="74"/>
    </location>
</feature>
<dbReference type="RefSeq" id="XP_027609739.1">
    <property type="nucleotide sequence ID" value="XM_027753938.1"/>
</dbReference>
<evidence type="ECO:0000256" key="1">
    <source>
        <dbReference type="SAM" id="MobiDB-lite"/>
    </source>
</evidence>
<evidence type="ECO:0000313" key="3">
    <source>
        <dbReference type="Proteomes" id="UP000287166"/>
    </source>
</evidence>
<reference evidence="2 3" key="1">
    <citation type="journal article" date="2018" name="Sci. Rep.">
        <title>Genome sequence of the cauliflower mushroom Sparassis crispa (Hanabiratake) and its association with beneficial usage.</title>
        <authorList>
            <person name="Kiyama R."/>
            <person name="Furutani Y."/>
            <person name="Kawaguchi K."/>
            <person name="Nakanishi T."/>
        </authorList>
    </citation>
    <scope>NUCLEOTIDE SEQUENCE [LARGE SCALE GENOMIC DNA]</scope>
</reference>